<reference evidence="2 3" key="1">
    <citation type="submission" date="2015-09" db="EMBL/GenBank/DDBJ databases">
        <title>Genome of Desulfovibrio dechloracetivorans BerOc1, a mercury methylating strain isolated from highly hydrocarbons and metals contaminated coastal sediments.</title>
        <authorList>
            <person name="Goni Urriza M."/>
            <person name="Gassie C."/>
            <person name="Bouchez O."/>
            <person name="Klopp C."/>
            <person name="Ranchou-Peyruse A."/>
            <person name="Remy G."/>
        </authorList>
    </citation>
    <scope>NUCLEOTIDE SEQUENCE [LARGE SCALE GENOMIC DNA]</scope>
    <source>
        <strain evidence="2 3">BerOc1</strain>
    </source>
</reference>
<sequence length="60" mass="6645">MNLSAPQLLTWIVAVIIGLLGILIRIDVMSIPVLENLVRPFWLVATGFVILAISNLFRSL</sequence>
<dbReference type="Proteomes" id="UP000181901">
    <property type="component" value="Unassembled WGS sequence"/>
</dbReference>
<protein>
    <submittedName>
        <fullName evidence="2">Uncharacterized protein</fullName>
    </submittedName>
</protein>
<dbReference type="EMBL" id="LKAQ01000005">
    <property type="protein sequence ID" value="OIQ48898.1"/>
    <property type="molecule type" value="Genomic_DNA"/>
</dbReference>
<name>A0A1J5MSA6_9BACT</name>
<keyword evidence="1" id="KW-0812">Transmembrane</keyword>
<gene>
    <name evidence="2" type="ORF">BerOc1_03651</name>
</gene>
<feature type="transmembrane region" description="Helical" evidence="1">
    <location>
        <begin position="7"/>
        <end position="26"/>
    </location>
</feature>
<dbReference type="OrthoDB" id="5459981at2"/>
<feature type="transmembrane region" description="Helical" evidence="1">
    <location>
        <begin position="38"/>
        <end position="57"/>
    </location>
</feature>
<evidence type="ECO:0000313" key="3">
    <source>
        <dbReference type="Proteomes" id="UP000181901"/>
    </source>
</evidence>
<dbReference type="RefSeq" id="WP_071547326.1">
    <property type="nucleotide sequence ID" value="NZ_LKAQ01000005.1"/>
</dbReference>
<keyword evidence="1" id="KW-0472">Membrane</keyword>
<dbReference type="AlphaFoldDB" id="A0A1J5MSA6"/>
<keyword evidence="1" id="KW-1133">Transmembrane helix</keyword>
<evidence type="ECO:0000256" key="1">
    <source>
        <dbReference type="SAM" id="Phobius"/>
    </source>
</evidence>
<proteinExistence type="predicted"/>
<accession>A0A1J5MSA6</accession>
<comment type="caution">
    <text evidence="2">The sequence shown here is derived from an EMBL/GenBank/DDBJ whole genome shotgun (WGS) entry which is preliminary data.</text>
</comment>
<keyword evidence="3" id="KW-1185">Reference proteome</keyword>
<evidence type="ECO:0000313" key="2">
    <source>
        <dbReference type="EMBL" id="OIQ48898.1"/>
    </source>
</evidence>
<organism evidence="2 3">
    <name type="scientific">Pseudodesulfovibrio hydrargyri</name>
    <dbReference type="NCBI Taxonomy" id="2125990"/>
    <lineage>
        <taxon>Bacteria</taxon>
        <taxon>Pseudomonadati</taxon>
        <taxon>Thermodesulfobacteriota</taxon>
        <taxon>Desulfovibrionia</taxon>
        <taxon>Desulfovibrionales</taxon>
        <taxon>Desulfovibrionaceae</taxon>
    </lineage>
</organism>